<dbReference type="Proteomes" id="UP000298416">
    <property type="component" value="Unassembled WGS sequence"/>
</dbReference>
<organism evidence="6">
    <name type="scientific">Salvia splendens</name>
    <name type="common">Scarlet sage</name>
    <dbReference type="NCBI Taxonomy" id="180675"/>
    <lineage>
        <taxon>Eukaryota</taxon>
        <taxon>Viridiplantae</taxon>
        <taxon>Streptophyta</taxon>
        <taxon>Embryophyta</taxon>
        <taxon>Tracheophyta</taxon>
        <taxon>Spermatophyta</taxon>
        <taxon>Magnoliopsida</taxon>
        <taxon>eudicotyledons</taxon>
        <taxon>Gunneridae</taxon>
        <taxon>Pentapetalae</taxon>
        <taxon>asterids</taxon>
        <taxon>lamiids</taxon>
        <taxon>Lamiales</taxon>
        <taxon>Lamiaceae</taxon>
        <taxon>Nepetoideae</taxon>
        <taxon>Mentheae</taxon>
        <taxon>Salviinae</taxon>
        <taxon>Salvia</taxon>
        <taxon>Salvia subgen. Calosphace</taxon>
        <taxon>core Calosphace</taxon>
    </lineage>
</organism>
<dbReference type="GO" id="GO:0003729">
    <property type="term" value="F:mRNA binding"/>
    <property type="evidence" value="ECO:0007669"/>
    <property type="project" value="InterPro"/>
</dbReference>
<keyword evidence="4" id="KW-0694">RNA-binding</keyword>
<gene>
    <name evidence="6" type="ORF">SASPL_129319</name>
</gene>
<proteinExistence type="inferred from homology"/>
<keyword evidence="3" id="KW-0507">mRNA processing</keyword>
<accession>A0A8X8XGX9</accession>
<dbReference type="InterPro" id="IPR016706">
    <property type="entry name" value="Cleav_polyA_spec_factor_su5"/>
</dbReference>
<comment type="caution">
    <text evidence="6">The sequence shown here is derived from an EMBL/GenBank/DDBJ whole genome shotgun (WGS) entry which is preliminary data.</text>
</comment>
<comment type="subcellular location">
    <subcellularLocation>
        <location evidence="1">Nucleus</location>
    </subcellularLocation>
</comment>
<dbReference type="AlphaFoldDB" id="A0A8X8XGX9"/>
<dbReference type="Pfam" id="PF13869">
    <property type="entry name" value="NUDIX_2"/>
    <property type="match status" value="1"/>
</dbReference>
<evidence type="ECO:0000313" key="6">
    <source>
        <dbReference type="EMBL" id="KAG6411241.1"/>
    </source>
</evidence>
<comment type="similarity">
    <text evidence="2">Belongs to the Nudix hydrolase family. CPSF5 subfamily.</text>
</comment>
<dbReference type="GO" id="GO:0031124">
    <property type="term" value="P:mRNA 3'-end processing"/>
    <property type="evidence" value="ECO:0007669"/>
    <property type="project" value="InterPro"/>
</dbReference>
<evidence type="ECO:0000256" key="3">
    <source>
        <dbReference type="ARBA" id="ARBA00022664"/>
    </source>
</evidence>
<dbReference type="PANTHER" id="PTHR13047">
    <property type="entry name" value="PRE-MRNA CLEAVAGE FACTOR IM, 25KD SUBUNIT"/>
    <property type="match status" value="1"/>
</dbReference>
<keyword evidence="5" id="KW-0539">Nucleus</keyword>
<evidence type="ECO:0008006" key="8">
    <source>
        <dbReference type="Google" id="ProtNLM"/>
    </source>
</evidence>
<evidence type="ECO:0000256" key="1">
    <source>
        <dbReference type="ARBA" id="ARBA00004123"/>
    </source>
</evidence>
<reference evidence="6" key="2">
    <citation type="submission" date="2020-08" db="EMBL/GenBank/DDBJ databases">
        <title>Plant Genome Project.</title>
        <authorList>
            <person name="Zhang R.-G."/>
        </authorList>
    </citation>
    <scope>NUCLEOTIDE SEQUENCE</scope>
    <source>
        <strain evidence="6">Huo1</strain>
        <tissue evidence="6">Leaf</tissue>
    </source>
</reference>
<dbReference type="Gene3D" id="3.90.79.10">
    <property type="entry name" value="Nucleoside Triphosphate Pyrophosphohydrolase"/>
    <property type="match status" value="1"/>
</dbReference>
<sequence>MYLKTETRADRLLRLRANYEAHGMRSCVAAVIVVELFKHPHLLLLQVQNSFYRLPGGRLLRGESDTDCLIRKLSSKLSAGEDGRGPEWEVGECLGMWWRPDFESLLYPYLPPNIKRPKECIKLYLVKLQPSRRLSFLRTSDFSQSHCANFMRTKRYVALLKGTKVWSVLVRAALSDIVEKFSALAIHCGESSRVHRSRKREVLGDRWPMMMLMDIEGHKSLDEMMIRGGAYLLDDAMMVFDEMPESNVITWMIVIATHVENGRSSWQRALKVYEWMNLRCWGCDDVAHEFQQRRPGVVSNVEVGRVGDDESDDTRFISNVSDSRIAIENEEFLFHVLSG</sequence>
<dbReference type="InterPro" id="IPR011990">
    <property type="entry name" value="TPR-like_helical_dom_sf"/>
</dbReference>
<dbReference type="GO" id="GO:0005849">
    <property type="term" value="C:mRNA cleavage factor complex"/>
    <property type="evidence" value="ECO:0007669"/>
    <property type="project" value="InterPro"/>
</dbReference>
<evidence type="ECO:0000256" key="5">
    <source>
        <dbReference type="ARBA" id="ARBA00023242"/>
    </source>
</evidence>
<dbReference type="SUPFAM" id="SSF55811">
    <property type="entry name" value="Nudix"/>
    <property type="match status" value="1"/>
</dbReference>
<dbReference type="InterPro" id="IPR015797">
    <property type="entry name" value="NUDIX_hydrolase-like_dom_sf"/>
</dbReference>
<keyword evidence="7" id="KW-1185">Reference proteome</keyword>
<name>A0A8X8XGX9_SALSN</name>
<evidence type="ECO:0000313" key="7">
    <source>
        <dbReference type="Proteomes" id="UP000298416"/>
    </source>
</evidence>
<protein>
    <recommendedName>
        <fullName evidence="8">Cleavage and polyadenylation specificity factor subunit 5</fullName>
    </recommendedName>
</protein>
<evidence type="ECO:0000256" key="2">
    <source>
        <dbReference type="ARBA" id="ARBA00009710"/>
    </source>
</evidence>
<evidence type="ECO:0000256" key="4">
    <source>
        <dbReference type="ARBA" id="ARBA00022884"/>
    </source>
</evidence>
<reference evidence="6" key="1">
    <citation type="submission" date="2018-01" db="EMBL/GenBank/DDBJ databases">
        <authorList>
            <person name="Mao J.F."/>
        </authorList>
    </citation>
    <scope>NUCLEOTIDE SEQUENCE</scope>
    <source>
        <strain evidence="6">Huo1</strain>
        <tissue evidence="6">Leaf</tissue>
    </source>
</reference>
<dbReference type="EMBL" id="PNBA02000010">
    <property type="protein sequence ID" value="KAG6411241.1"/>
    <property type="molecule type" value="Genomic_DNA"/>
</dbReference>
<dbReference type="Gene3D" id="1.25.40.10">
    <property type="entry name" value="Tetratricopeptide repeat domain"/>
    <property type="match status" value="1"/>
</dbReference>